<dbReference type="EMBL" id="JBEPMY010000012">
    <property type="protein sequence ID" value="MET3756654.1"/>
    <property type="molecule type" value="Genomic_DNA"/>
</dbReference>
<gene>
    <name evidence="2" type="ORF">ABID08_004032</name>
</gene>
<accession>A0ABV2MJN9</accession>
<feature type="region of interest" description="Disordered" evidence="1">
    <location>
        <begin position="1"/>
        <end position="61"/>
    </location>
</feature>
<dbReference type="Proteomes" id="UP001549077">
    <property type="component" value="Unassembled WGS sequence"/>
</dbReference>
<reference evidence="2 3" key="1">
    <citation type="submission" date="2024-06" db="EMBL/GenBank/DDBJ databases">
        <title>Genomic Encyclopedia of Type Strains, Phase IV (KMG-IV): sequencing the most valuable type-strain genomes for metagenomic binning, comparative biology and taxonomic classification.</title>
        <authorList>
            <person name="Goeker M."/>
        </authorList>
    </citation>
    <scope>NUCLEOTIDE SEQUENCE [LARGE SCALE GENOMIC DNA]</scope>
    <source>
        <strain evidence="2 3">DSM 29288</strain>
    </source>
</reference>
<proteinExistence type="predicted"/>
<organism evidence="2 3">
    <name type="scientific">Rhizobium binae</name>
    <dbReference type="NCBI Taxonomy" id="1138190"/>
    <lineage>
        <taxon>Bacteria</taxon>
        <taxon>Pseudomonadati</taxon>
        <taxon>Pseudomonadota</taxon>
        <taxon>Alphaproteobacteria</taxon>
        <taxon>Hyphomicrobiales</taxon>
        <taxon>Rhizobiaceae</taxon>
        <taxon>Rhizobium/Agrobacterium group</taxon>
        <taxon>Rhizobium</taxon>
    </lineage>
</organism>
<evidence type="ECO:0000256" key="1">
    <source>
        <dbReference type="SAM" id="MobiDB-lite"/>
    </source>
</evidence>
<feature type="compositionally biased region" description="Polar residues" evidence="1">
    <location>
        <begin position="44"/>
        <end position="61"/>
    </location>
</feature>
<keyword evidence="3" id="KW-1185">Reference proteome</keyword>
<dbReference type="GeneID" id="91151231"/>
<comment type="caution">
    <text evidence="2">The sequence shown here is derived from an EMBL/GenBank/DDBJ whole genome shotgun (WGS) entry which is preliminary data.</text>
</comment>
<name>A0ABV2MJN9_9HYPH</name>
<evidence type="ECO:0000313" key="3">
    <source>
        <dbReference type="Proteomes" id="UP001549077"/>
    </source>
</evidence>
<dbReference type="RefSeq" id="WP_168300853.1">
    <property type="nucleotide sequence ID" value="NZ_CP071605.1"/>
</dbReference>
<protein>
    <submittedName>
        <fullName evidence="2">Uncharacterized protein</fullName>
    </submittedName>
</protein>
<evidence type="ECO:0000313" key="2">
    <source>
        <dbReference type="EMBL" id="MET3756654.1"/>
    </source>
</evidence>
<sequence>MSSRLPPVPAENVSNKGAAGKAMRPDAQDAAMTSGSENPEKKGQQGNTKVNTTHQGYQQDR</sequence>